<sequence length="159" mass="16925">MPLLRPVGIFAMKRLLTALFVSALCAACATPKKAEPTPSQAAQAAAAANDPKVQIAKQAAVNYAADATLIPFDKMSAKLSPVGEAQLDLLVAKDLKNAKSILVRGHCYRRDIGNAKAAAQTRAVSVRQYLVDAGVPPSKITMRYDTERSLHAVRLVVSN</sequence>
<evidence type="ECO:0000313" key="4">
    <source>
        <dbReference type="Proteomes" id="UP000236416"/>
    </source>
</evidence>
<keyword evidence="1" id="KW-0732">Signal</keyword>
<evidence type="ECO:0000313" key="3">
    <source>
        <dbReference type="EMBL" id="POA98476.1"/>
    </source>
</evidence>
<dbReference type="InterPro" id="IPR006665">
    <property type="entry name" value="OmpA-like"/>
</dbReference>
<organism evidence="3 4">
    <name type="scientific">Chromobacterium sinusclupearum</name>
    <dbReference type="NCBI Taxonomy" id="2077146"/>
    <lineage>
        <taxon>Bacteria</taxon>
        <taxon>Pseudomonadati</taxon>
        <taxon>Pseudomonadota</taxon>
        <taxon>Betaproteobacteria</taxon>
        <taxon>Neisseriales</taxon>
        <taxon>Chromobacteriaceae</taxon>
        <taxon>Chromobacterium</taxon>
    </lineage>
</organism>
<dbReference type="SUPFAM" id="SSF103088">
    <property type="entry name" value="OmpA-like"/>
    <property type="match status" value="1"/>
</dbReference>
<gene>
    <name evidence="3" type="ORF">C2134_11685</name>
</gene>
<dbReference type="Gene3D" id="3.30.1330.60">
    <property type="entry name" value="OmpA-like domain"/>
    <property type="match status" value="1"/>
</dbReference>
<feature type="domain" description="OmpA-like" evidence="2">
    <location>
        <begin position="72"/>
        <end position="143"/>
    </location>
</feature>
<keyword evidence="4" id="KW-1185">Reference proteome</keyword>
<dbReference type="InterPro" id="IPR036737">
    <property type="entry name" value="OmpA-like_sf"/>
</dbReference>
<feature type="chain" id="PRO_5014431725" description="OmpA-like domain-containing protein" evidence="1">
    <location>
        <begin position="35"/>
        <end position="159"/>
    </location>
</feature>
<accession>A0A2K4MN10</accession>
<name>A0A2K4MN10_9NEIS</name>
<dbReference type="Proteomes" id="UP000236416">
    <property type="component" value="Unassembled WGS sequence"/>
</dbReference>
<protein>
    <recommendedName>
        <fullName evidence="2">OmpA-like domain-containing protein</fullName>
    </recommendedName>
</protein>
<proteinExistence type="predicted"/>
<evidence type="ECO:0000259" key="2">
    <source>
        <dbReference type="Pfam" id="PF00691"/>
    </source>
</evidence>
<reference evidence="3 4" key="1">
    <citation type="submission" date="2018-01" db="EMBL/GenBank/DDBJ databases">
        <title>Genomic Sequence of Chromobacterium MWU13-2610 from wild cranberry bogs within the Cape Cod National Seashore.</title>
        <authorList>
            <person name="O'Hara-Hanley K."/>
            <person name="Soby S."/>
            <person name="Harrison A."/>
        </authorList>
    </citation>
    <scope>NUCLEOTIDE SEQUENCE [LARGE SCALE GENOMIC DNA]</scope>
    <source>
        <strain evidence="3 4">MWU13-2610</strain>
    </source>
</reference>
<dbReference type="Pfam" id="PF00691">
    <property type="entry name" value="OmpA"/>
    <property type="match status" value="1"/>
</dbReference>
<dbReference type="AlphaFoldDB" id="A0A2K4MN10"/>
<comment type="caution">
    <text evidence="3">The sequence shown here is derived from an EMBL/GenBank/DDBJ whole genome shotgun (WGS) entry which is preliminary data.</text>
</comment>
<dbReference type="EMBL" id="PPTF01000056">
    <property type="protein sequence ID" value="POA98476.1"/>
    <property type="molecule type" value="Genomic_DNA"/>
</dbReference>
<evidence type="ECO:0000256" key="1">
    <source>
        <dbReference type="SAM" id="SignalP"/>
    </source>
</evidence>
<feature type="signal peptide" evidence="1">
    <location>
        <begin position="1"/>
        <end position="34"/>
    </location>
</feature>